<evidence type="ECO:0000313" key="2">
    <source>
        <dbReference type="Proteomes" id="UP000640274"/>
    </source>
</evidence>
<name>A0A934J517_9BACL</name>
<comment type="caution">
    <text evidence="1">The sequence shown here is derived from an EMBL/GenBank/DDBJ whole genome shotgun (WGS) entry which is preliminary data.</text>
</comment>
<gene>
    <name evidence="1" type="ORF">JFN88_04005</name>
</gene>
<keyword evidence="2" id="KW-1185">Reference proteome</keyword>
<dbReference type="EMBL" id="JAELUP010000009">
    <property type="protein sequence ID" value="MBJ6360487.1"/>
    <property type="molecule type" value="Genomic_DNA"/>
</dbReference>
<dbReference type="Proteomes" id="UP000640274">
    <property type="component" value="Unassembled WGS sequence"/>
</dbReference>
<accession>A0A934J517</accession>
<protein>
    <submittedName>
        <fullName evidence="1">Uncharacterized protein</fullName>
    </submittedName>
</protein>
<reference evidence="1" key="1">
    <citation type="submission" date="2020-12" db="EMBL/GenBank/DDBJ databases">
        <authorList>
            <person name="Huq M.A."/>
        </authorList>
    </citation>
    <scope>NUCLEOTIDE SEQUENCE</scope>
    <source>
        <strain evidence="1">MAHUQ-46</strain>
    </source>
</reference>
<organism evidence="1 2">
    <name type="scientific">Paenibacillus roseus</name>
    <dbReference type="NCBI Taxonomy" id="2798579"/>
    <lineage>
        <taxon>Bacteria</taxon>
        <taxon>Bacillati</taxon>
        <taxon>Bacillota</taxon>
        <taxon>Bacilli</taxon>
        <taxon>Bacillales</taxon>
        <taxon>Paenibacillaceae</taxon>
        <taxon>Paenibacillus</taxon>
    </lineage>
</organism>
<dbReference type="AlphaFoldDB" id="A0A934J517"/>
<proteinExistence type="predicted"/>
<sequence length="190" mass="22402">MNQAKQVELYDKVIYYKGRVWTIYGLTGNHDGVFVYQGLKPYETFQYDSYSSKRNVCYIDIDEVLECIIEGNQIEECVKNEKIAQSKKLNKKMAVEFFAEFTGHARTKINSEIKESGNGFEVVLGMVRYNLWKLDGRLHLNHNIHAHTTGTVFDFVTWKHDSLYREAQQKEFKREIIDEYKYNHNCSCDE</sequence>
<evidence type="ECO:0000313" key="1">
    <source>
        <dbReference type="EMBL" id="MBJ6360487.1"/>
    </source>
</evidence>
<dbReference type="RefSeq" id="WP_199018042.1">
    <property type="nucleotide sequence ID" value="NZ_JAELUP010000009.1"/>
</dbReference>